<name>A0AA42DQP4_9FIRM</name>
<evidence type="ECO:0000256" key="1">
    <source>
        <dbReference type="ARBA" id="ARBA00023002"/>
    </source>
</evidence>
<dbReference type="InterPro" id="IPR023210">
    <property type="entry name" value="NADP_OxRdtase_dom"/>
</dbReference>
<dbReference type="Gene3D" id="3.20.20.100">
    <property type="entry name" value="NADP-dependent oxidoreductase domain"/>
    <property type="match status" value="1"/>
</dbReference>
<dbReference type="InterPro" id="IPR050523">
    <property type="entry name" value="AKR_Detox_Biosynth"/>
</dbReference>
<dbReference type="SUPFAM" id="SSF51430">
    <property type="entry name" value="NAD(P)-linked oxidoreductase"/>
    <property type="match status" value="1"/>
</dbReference>
<dbReference type="RefSeq" id="WP_271013401.1">
    <property type="nucleotide sequence ID" value="NZ_JAQIFT010000066.1"/>
</dbReference>
<sequence>MIKRKLGNSGLEVSALGLGTWAIGGGEWWGDSDQEASIQTIHEAIQAGITLIDTAPAYGFGKSEEVIGKAIQNKRDQVVLSTKCGLWWHDERGAEFFEQSGHVVKRCLEADTIKRELELSLKRLGTDYIDIYFTHWQSVEPYKTSIEETMNCLMDLKRQGLIKAIGASNVTPEHIEEYLRYGELDVIQEKYSMLDRKIEQTLRPTCAKNKIDIMTYSSLEQGLLTGKIGMDYVVDPKEARAGIPWYEPSKRAQVLALLESWKGLTQRYQCTCAQLVIAWTMAQPNMSYVLCGARKPHHIKDTAYAAQINLSQEDSDSMTKGLREIGA</sequence>
<gene>
    <name evidence="3" type="ORF">PBV87_19150</name>
</gene>
<dbReference type="PANTHER" id="PTHR43364:SF4">
    <property type="entry name" value="NAD(P)-LINKED OXIDOREDUCTASE SUPERFAMILY PROTEIN"/>
    <property type="match status" value="1"/>
</dbReference>
<organism evidence="3 4">
    <name type="scientific">Holtiella tumoricola</name>
    <dbReference type="NCBI Taxonomy" id="3018743"/>
    <lineage>
        <taxon>Bacteria</taxon>
        <taxon>Bacillati</taxon>
        <taxon>Bacillota</taxon>
        <taxon>Clostridia</taxon>
        <taxon>Lachnospirales</taxon>
        <taxon>Cellulosilyticaceae</taxon>
        <taxon>Holtiella</taxon>
    </lineage>
</organism>
<evidence type="ECO:0000313" key="3">
    <source>
        <dbReference type="EMBL" id="MDA3733598.1"/>
    </source>
</evidence>
<dbReference type="CDD" id="cd19149">
    <property type="entry name" value="AKR_AKR11B2"/>
    <property type="match status" value="1"/>
</dbReference>
<evidence type="ECO:0000313" key="4">
    <source>
        <dbReference type="Proteomes" id="UP001169242"/>
    </source>
</evidence>
<proteinExistence type="predicted"/>
<dbReference type="PANTHER" id="PTHR43364">
    <property type="entry name" value="NADH-SPECIFIC METHYLGLYOXAL REDUCTASE-RELATED"/>
    <property type="match status" value="1"/>
</dbReference>
<accession>A0AA42DQP4</accession>
<keyword evidence="1" id="KW-0560">Oxidoreductase</keyword>
<dbReference type="AlphaFoldDB" id="A0AA42DQP4"/>
<dbReference type="GO" id="GO:0016491">
    <property type="term" value="F:oxidoreductase activity"/>
    <property type="evidence" value="ECO:0007669"/>
    <property type="project" value="UniProtKB-KW"/>
</dbReference>
<dbReference type="Proteomes" id="UP001169242">
    <property type="component" value="Unassembled WGS sequence"/>
</dbReference>
<protein>
    <submittedName>
        <fullName evidence="3">Aldo/keto reductase</fullName>
    </submittedName>
</protein>
<dbReference type="GO" id="GO:0005829">
    <property type="term" value="C:cytosol"/>
    <property type="evidence" value="ECO:0007669"/>
    <property type="project" value="TreeGrafter"/>
</dbReference>
<dbReference type="Pfam" id="PF00248">
    <property type="entry name" value="Aldo_ket_red"/>
    <property type="match status" value="1"/>
</dbReference>
<keyword evidence="4" id="KW-1185">Reference proteome</keyword>
<comment type="caution">
    <text evidence="3">The sequence shown here is derived from an EMBL/GenBank/DDBJ whole genome shotgun (WGS) entry which is preliminary data.</text>
</comment>
<dbReference type="InterPro" id="IPR036812">
    <property type="entry name" value="NAD(P)_OxRdtase_dom_sf"/>
</dbReference>
<reference evidence="3" key="1">
    <citation type="journal article" date="2023" name="Int. J. Syst. Evol. Microbiol.">
        <title>&lt;i&gt;Holtiella tumoricola&lt;/i&gt; gen. nov. sp. nov., isolated from a human clinical sample.</title>
        <authorList>
            <person name="Allen-Vercoe E."/>
            <person name="Daigneault M.C."/>
            <person name="Vancuren S.J."/>
            <person name="Cochrane K."/>
            <person name="O'Neal L.L."/>
            <person name="Sankaranarayanan K."/>
            <person name="Lawson P.A."/>
        </authorList>
    </citation>
    <scope>NUCLEOTIDE SEQUENCE</scope>
    <source>
        <strain evidence="3">CC70A</strain>
    </source>
</reference>
<dbReference type="EMBL" id="JAQIFT010000066">
    <property type="protein sequence ID" value="MDA3733598.1"/>
    <property type="molecule type" value="Genomic_DNA"/>
</dbReference>
<feature type="domain" description="NADP-dependent oxidoreductase" evidence="2">
    <location>
        <begin position="16"/>
        <end position="319"/>
    </location>
</feature>
<evidence type="ECO:0000259" key="2">
    <source>
        <dbReference type="Pfam" id="PF00248"/>
    </source>
</evidence>